<comment type="caution">
    <text evidence="2">The sequence shown here is derived from an EMBL/GenBank/DDBJ whole genome shotgun (WGS) entry which is preliminary data.</text>
</comment>
<dbReference type="EMBL" id="AEJB01000435">
    <property type="protein sequence ID" value="ELP64680.1"/>
    <property type="molecule type" value="Genomic_DNA"/>
</dbReference>
<gene>
    <name evidence="2" type="ORF">STRTUCAR8_00158</name>
</gene>
<evidence type="ECO:0000313" key="2">
    <source>
        <dbReference type="EMBL" id="ELP64680.1"/>
    </source>
</evidence>
<name>L7F259_STRT8</name>
<sequence>MRERPATAHTAAYAFTLARVFDDESLPSRQDAHLKSDDWLHHAPSADGRLEAAGGSQQRGP</sequence>
<proteinExistence type="predicted"/>
<dbReference type="Proteomes" id="UP000010931">
    <property type="component" value="Unassembled WGS sequence"/>
</dbReference>
<evidence type="ECO:0000313" key="3">
    <source>
        <dbReference type="Proteomes" id="UP000010931"/>
    </source>
</evidence>
<protein>
    <submittedName>
        <fullName evidence="2">Uncharacterized protein</fullName>
    </submittedName>
</protein>
<accession>L7F259</accession>
<keyword evidence="3" id="KW-1185">Reference proteome</keyword>
<evidence type="ECO:0000256" key="1">
    <source>
        <dbReference type="SAM" id="MobiDB-lite"/>
    </source>
</evidence>
<feature type="region of interest" description="Disordered" evidence="1">
    <location>
        <begin position="27"/>
        <end position="61"/>
    </location>
</feature>
<reference evidence="2 3" key="1">
    <citation type="journal article" date="2011" name="Plasmid">
        <title>Streptomyces turgidiscabies Car8 contains a modular pathogenicity island that shares virulence genes with other actinobacterial plant pathogens.</title>
        <authorList>
            <person name="Huguet-Tapia J.C."/>
            <person name="Badger J.H."/>
            <person name="Loria R."/>
            <person name="Pettis G.S."/>
        </authorList>
    </citation>
    <scope>NUCLEOTIDE SEQUENCE [LARGE SCALE GENOMIC DNA]</scope>
    <source>
        <strain evidence="2 3">Car8</strain>
    </source>
</reference>
<organism evidence="2 3">
    <name type="scientific">Streptomyces turgidiscabies (strain Car8)</name>
    <dbReference type="NCBI Taxonomy" id="698760"/>
    <lineage>
        <taxon>Bacteria</taxon>
        <taxon>Bacillati</taxon>
        <taxon>Actinomycetota</taxon>
        <taxon>Actinomycetes</taxon>
        <taxon>Kitasatosporales</taxon>
        <taxon>Streptomycetaceae</taxon>
        <taxon>Streptomyces</taxon>
    </lineage>
</organism>
<dbReference type="AlphaFoldDB" id="L7F259"/>
<feature type="compositionally biased region" description="Basic and acidic residues" evidence="1">
    <location>
        <begin position="30"/>
        <end position="41"/>
    </location>
</feature>